<comment type="caution">
    <text evidence="2">The sequence shown here is derived from an EMBL/GenBank/DDBJ whole genome shotgun (WGS) entry which is preliminary data.</text>
</comment>
<keyword evidence="3" id="KW-1185">Reference proteome</keyword>
<gene>
    <name evidence="2" type="ORF">SGA01_62040</name>
</gene>
<evidence type="ECO:0000313" key="3">
    <source>
        <dbReference type="Proteomes" id="UP000315226"/>
    </source>
</evidence>
<dbReference type="Proteomes" id="UP000315226">
    <property type="component" value="Unassembled WGS sequence"/>
</dbReference>
<feature type="region of interest" description="Disordered" evidence="1">
    <location>
        <begin position="52"/>
        <end position="74"/>
    </location>
</feature>
<evidence type="ECO:0000313" key="2">
    <source>
        <dbReference type="EMBL" id="GEB60599.1"/>
    </source>
</evidence>
<accession>A0A4Y3RTE2</accession>
<organism evidence="2 3">
    <name type="scientific">Streptomyces gardneri</name>
    <dbReference type="NCBI Taxonomy" id="66892"/>
    <lineage>
        <taxon>Bacteria</taxon>
        <taxon>Bacillati</taxon>
        <taxon>Actinomycetota</taxon>
        <taxon>Actinomycetes</taxon>
        <taxon>Kitasatosporales</taxon>
        <taxon>Streptomycetaceae</taxon>
        <taxon>Streptomyces</taxon>
    </lineage>
</organism>
<reference evidence="2 3" key="1">
    <citation type="submission" date="2019-06" db="EMBL/GenBank/DDBJ databases">
        <title>Whole genome shotgun sequence of Streptomyces gardneri NBRC 12865.</title>
        <authorList>
            <person name="Hosoyama A."/>
            <person name="Uohara A."/>
            <person name="Ohji S."/>
            <person name="Ichikawa N."/>
        </authorList>
    </citation>
    <scope>NUCLEOTIDE SEQUENCE [LARGE SCALE GENOMIC DNA]</scope>
    <source>
        <strain evidence="2 3">NBRC 12865</strain>
    </source>
</reference>
<dbReference type="EMBL" id="BJMN01000045">
    <property type="protein sequence ID" value="GEB60599.1"/>
    <property type="molecule type" value="Genomic_DNA"/>
</dbReference>
<sequence>MAAVAAKVSVGFVSAVADAGAARVAAAATATTADRYFFFIRLLLLRSPLLSTPFGPQPDDTASEFGSRISRDIP</sequence>
<evidence type="ECO:0000256" key="1">
    <source>
        <dbReference type="SAM" id="MobiDB-lite"/>
    </source>
</evidence>
<dbReference type="AlphaFoldDB" id="A0A4Y3RTE2"/>
<protein>
    <submittedName>
        <fullName evidence="2">Uncharacterized protein</fullName>
    </submittedName>
</protein>
<name>A0A4Y3RTE2_9ACTN</name>
<proteinExistence type="predicted"/>